<dbReference type="Gene3D" id="1.10.510.10">
    <property type="entry name" value="Transferase(Phosphotransferase) domain 1"/>
    <property type="match status" value="1"/>
</dbReference>
<evidence type="ECO:0000313" key="12">
    <source>
        <dbReference type="Proteomes" id="UP000654075"/>
    </source>
</evidence>
<keyword evidence="3" id="KW-0808">Transferase</keyword>
<dbReference type="GO" id="GO:0007165">
    <property type="term" value="P:signal transduction"/>
    <property type="evidence" value="ECO:0007669"/>
    <property type="project" value="TreeGrafter"/>
</dbReference>
<dbReference type="InterPro" id="IPR011009">
    <property type="entry name" value="Kinase-like_dom_sf"/>
</dbReference>
<dbReference type="SMART" id="SM00220">
    <property type="entry name" value="S_TKc"/>
    <property type="match status" value="1"/>
</dbReference>
<keyword evidence="4 7" id="KW-0547">Nucleotide-binding</keyword>
<keyword evidence="12" id="KW-1185">Reference proteome</keyword>
<evidence type="ECO:0000313" key="11">
    <source>
        <dbReference type="EMBL" id="CAE8628546.1"/>
    </source>
</evidence>
<accession>A0A813GSW3</accession>
<comment type="caution">
    <text evidence="11">The sequence shown here is derived from an EMBL/GenBank/DDBJ whole genome shotgun (WGS) entry which is preliminary data.</text>
</comment>
<dbReference type="Proteomes" id="UP000654075">
    <property type="component" value="Unassembled WGS sequence"/>
</dbReference>
<evidence type="ECO:0000256" key="7">
    <source>
        <dbReference type="PROSITE-ProRule" id="PRU10141"/>
    </source>
</evidence>
<dbReference type="PANTHER" id="PTHR24057">
    <property type="entry name" value="GLYCOGEN SYNTHASE KINASE-3 ALPHA"/>
    <property type="match status" value="1"/>
</dbReference>
<dbReference type="GO" id="GO:0005737">
    <property type="term" value="C:cytoplasm"/>
    <property type="evidence" value="ECO:0007669"/>
    <property type="project" value="TreeGrafter"/>
</dbReference>
<evidence type="ECO:0000256" key="3">
    <source>
        <dbReference type="ARBA" id="ARBA00022679"/>
    </source>
</evidence>
<dbReference type="Pfam" id="PF00069">
    <property type="entry name" value="Pkinase"/>
    <property type="match status" value="1"/>
</dbReference>
<evidence type="ECO:0000256" key="5">
    <source>
        <dbReference type="ARBA" id="ARBA00022777"/>
    </source>
</evidence>
<dbReference type="OrthoDB" id="2158884at2759"/>
<dbReference type="InterPro" id="IPR017441">
    <property type="entry name" value="Protein_kinase_ATP_BS"/>
</dbReference>
<dbReference type="GO" id="GO:0030154">
    <property type="term" value="P:cell differentiation"/>
    <property type="evidence" value="ECO:0007669"/>
    <property type="project" value="TreeGrafter"/>
</dbReference>
<proteinExistence type="inferred from homology"/>
<dbReference type="PROSITE" id="PS00108">
    <property type="entry name" value="PROTEIN_KINASE_ST"/>
    <property type="match status" value="1"/>
</dbReference>
<evidence type="ECO:0000256" key="1">
    <source>
        <dbReference type="ARBA" id="ARBA00005527"/>
    </source>
</evidence>
<dbReference type="InterPro" id="IPR008271">
    <property type="entry name" value="Ser/Thr_kinase_AS"/>
</dbReference>
<evidence type="ECO:0000256" key="4">
    <source>
        <dbReference type="ARBA" id="ARBA00022741"/>
    </source>
</evidence>
<dbReference type="SUPFAM" id="SSF56112">
    <property type="entry name" value="Protein kinase-like (PK-like)"/>
    <property type="match status" value="1"/>
</dbReference>
<keyword evidence="6 7" id="KW-0067">ATP-binding</keyword>
<feature type="non-terminal residue" evidence="11">
    <location>
        <position position="223"/>
    </location>
</feature>
<evidence type="ECO:0000259" key="10">
    <source>
        <dbReference type="PROSITE" id="PS50011"/>
    </source>
</evidence>
<dbReference type="GO" id="GO:0004674">
    <property type="term" value="F:protein serine/threonine kinase activity"/>
    <property type="evidence" value="ECO:0007669"/>
    <property type="project" value="UniProtKB-KW"/>
</dbReference>
<organism evidence="11 12">
    <name type="scientific">Polarella glacialis</name>
    <name type="common">Dinoflagellate</name>
    <dbReference type="NCBI Taxonomy" id="89957"/>
    <lineage>
        <taxon>Eukaryota</taxon>
        <taxon>Sar</taxon>
        <taxon>Alveolata</taxon>
        <taxon>Dinophyceae</taxon>
        <taxon>Suessiales</taxon>
        <taxon>Suessiaceae</taxon>
        <taxon>Polarella</taxon>
    </lineage>
</organism>
<protein>
    <recommendedName>
        <fullName evidence="10">Protein kinase domain-containing protein</fullName>
    </recommendedName>
</protein>
<gene>
    <name evidence="11" type="ORF">PGLA1383_LOCUS45158</name>
</gene>
<dbReference type="EMBL" id="CAJNNV010029419">
    <property type="protein sequence ID" value="CAE8628546.1"/>
    <property type="molecule type" value="Genomic_DNA"/>
</dbReference>
<dbReference type="GO" id="GO:0005524">
    <property type="term" value="F:ATP binding"/>
    <property type="evidence" value="ECO:0007669"/>
    <property type="project" value="UniProtKB-UniRule"/>
</dbReference>
<dbReference type="PROSITE" id="PS00107">
    <property type="entry name" value="PROTEIN_KINASE_ATP"/>
    <property type="match status" value="1"/>
</dbReference>
<sequence length="223" mass="24747">VLIASGGFVMERRLHPEMSLHPQSQSQPQLQMHPQLHPQPGHAPQQSSQGIRPITKAMARNSRAAGVLYQSECVLGKGSFGIVCKASVVGTHHSVAIKTVKLRDSGREVEALQRVRGGPNVVTLLGCFEGVEALPQERSLNLVLEFVSDTLQRIIKHHRQLGTWMDMHFVRLYMHQLLRGLACLTRHRVVHRDIKPANLLVDPASHTLKVCDFGTSKFLDGAE</sequence>
<feature type="non-terminal residue" evidence="11">
    <location>
        <position position="1"/>
    </location>
</feature>
<feature type="region of interest" description="Disordered" evidence="9">
    <location>
        <begin position="19"/>
        <end position="50"/>
    </location>
</feature>
<evidence type="ECO:0000256" key="2">
    <source>
        <dbReference type="ARBA" id="ARBA00022527"/>
    </source>
</evidence>
<dbReference type="PANTHER" id="PTHR24057:SF0">
    <property type="entry name" value="PROTEIN KINASE SHAGGY-RELATED"/>
    <property type="match status" value="1"/>
</dbReference>
<evidence type="ECO:0000256" key="8">
    <source>
        <dbReference type="RuleBase" id="RU000304"/>
    </source>
</evidence>
<evidence type="ECO:0000256" key="6">
    <source>
        <dbReference type="ARBA" id="ARBA00022840"/>
    </source>
</evidence>
<feature type="binding site" evidence="7">
    <location>
        <position position="98"/>
    </location>
    <ligand>
        <name>ATP</name>
        <dbReference type="ChEBI" id="CHEBI:30616"/>
    </ligand>
</feature>
<dbReference type="GO" id="GO:0005634">
    <property type="term" value="C:nucleus"/>
    <property type="evidence" value="ECO:0007669"/>
    <property type="project" value="TreeGrafter"/>
</dbReference>
<evidence type="ECO:0000256" key="9">
    <source>
        <dbReference type="SAM" id="MobiDB-lite"/>
    </source>
</evidence>
<dbReference type="InterPro" id="IPR000719">
    <property type="entry name" value="Prot_kinase_dom"/>
</dbReference>
<keyword evidence="5" id="KW-0418">Kinase</keyword>
<feature type="compositionally biased region" description="Low complexity" evidence="9">
    <location>
        <begin position="19"/>
        <end position="40"/>
    </location>
</feature>
<dbReference type="InterPro" id="IPR050591">
    <property type="entry name" value="GSK-3"/>
</dbReference>
<dbReference type="PROSITE" id="PS50011">
    <property type="entry name" value="PROTEIN_KINASE_DOM"/>
    <property type="match status" value="1"/>
</dbReference>
<dbReference type="AlphaFoldDB" id="A0A813GSW3"/>
<feature type="domain" description="Protein kinase" evidence="10">
    <location>
        <begin position="69"/>
        <end position="223"/>
    </location>
</feature>
<keyword evidence="2 8" id="KW-0723">Serine/threonine-protein kinase</keyword>
<reference evidence="11" key="1">
    <citation type="submission" date="2021-02" db="EMBL/GenBank/DDBJ databases">
        <authorList>
            <person name="Dougan E. K."/>
            <person name="Rhodes N."/>
            <person name="Thang M."/>
            <person name="Chan C."/>
        </authorList>
    </citation>
    <scope>NUCLEOTIDE SEQUENCE</scope>
</reference>
<name>A0A813GSW3_POLGL</name>
<comment type="similarity">
    <text evidence="1">Belongs to the protein kinase superfamily. CMGC Ser/Thr protein kinase family. GSK-3 subfamily.</text>
</comment>